<keyword evidence="2" id="KW-0812">Transmembrane</keyword>
<evidence type="ECO:0000256" key="2">
    <source>
        <dbReference type="SAM" id="Phobius"/>
    </source>
</evidence>
<dbReference type="Proteomes" id="UP000281094">
    <property type="component" value="Unassembled WGS sequence"/>
</dbReference>
<evidence type="ECO:0000256" key="1">
    <source>
        <dbReference type="SAM" id="MobiDB-lite"/>
    </source>
</evidence>
<reference evidence="3 4" key="1">
    <citation type="submission" date="2018-10" db="EMBL/GenBank/DDBJ databases">
        <title>Notoacmeibacter sp. M2BS9Y-3-1, whole genome shotgun sequence.</title>
        <authorList>
            <person name="Tuo L."/>
        </authorList>
    </citation>
    <scope>NUCLEOTIDE SEQUENCE [LARGE SCALE GENOMIC DNA]</scope>
    <source>
        <strain evidence="3 4">M2BS9Y-3-1</strain>
    </source>
</reference>
<organism evidence="3 4">
    <name type="scientific">Notoacmeibacter ruber</name>
    <dbReference type="NCBI Taxonomy" id="2670375"/>
    <lineage>
        <taxon>Bacteria</taxon>
        <taxon>Pseudomonadati</taxon>
        <taxon>Pseudomonadota</taxon>
        <taxon>Alphaproteobacteria</taxon>
        <taxon>Hyphomicrobiales</taxon>
        <taxon>Notoacmeibacteraceae</taxon>
        <taxon>Notoacmeibacter</taxon>
    </lineage>
</organism>
<dbReference type="EMBL" id="RCWN01000001">
    <property type="protein sequence ID" value="RLQ88288.1"/>
    <property type="molecule type" value="Genomic_DNA"/>
</dbReference>
<dbReference type="AlphaFoldDB" id="A0A3L7JC12"/>
<evidence type="ECO:0000313" key="3">
    <source>
        <dbReference type="EMBL" id="RLQ88288.1"/>
    </source>
</evidence>
<protein>
    <submittedName>
        <fullName evidence="3">Uncharacterized protein</fullName>
    </submittedName>
</protein>
<keyword evidence="2" id="KW-0472">Membrane</keyword>
<sequence>MSPDHHIDPAMEQPIGGRAVRRQPDVAARGSLWFFTGVLAVLLVFGSLWMGGVVPASLLQGDVKAISPQIADSTIDTSSRTGSTSLLDKQ</sequence>
<keyword evidence="2" id="KW-1133">Transmembrane helix</keyword>
<proteinExistence type="predicted"/>
<name>A0A3L7JC12_9HYPH</name>
<gene>
    <name evidence="3" type="ORF">D8780_08785</name>
</gene>
<dbReference type="RefSeq" id="WP_121645254.1">
    <property type="nucleotide sequence ID" value="NZ_RCWN01000001.1"/>
</dbReference>
<feature type="region of interest" description="Disordered" evidence="1">
    <location>
        <begin position="1"/>
        <end position="21"/>
    </location>
</feature>
<keyword evidence="4" id="KW-1185">Reference proteome</keyword>
<feature type="transmembrane region" description="Helical" evidence="2">
    <location>
        <begin position="31"/>
        <end position="50"/>
    </location>
</feature>
<accession>A0A3L7JC12</accession>
<evidence type="ECO:0000313" key="4">
    <source>
        <dbReference type="Proteomes" id="UP000281094"/>
    </source>
</evidence>
<comment type="caution">
    <text evidence="3">The sequence shown here is derived from an EMBL/GenBank/DDBJ whole genome shotgun (WGS) entry which is preliminary data.</text>
</comment>